<keyword evidence="7" id="KW-0175">Coiled coil</keyword>
<keyword evidence="6" id="KW-0539">Nucleus</keyword>
<dbReference type="PROSITE" id="PS00036">
    <property type="entry name" value="BZIP_BASIC"/>
    <property type="match status" value="1"/>
</dbReference>
<evidence type="ECO:0000256" key="1">
    <source>
        <dbReference type="ARBA" id="ARBA00008157"/>
    </source>
</evidence>
<dbReference type="OrthoDB" id="7458135at2759"/>
<dbReference type="InterPro" id="IPR047167">
    <property type="entry name" value="NFE2-like"/>
</dbReference>
<dbReference type="EMBL" id="JAERUA010000005">
    <property type="protein sequence ID" value="KAI1899514.1"/>
    <property type="molecule type" value="Genomic_DNA"/>
</dbReference>
<keyword evidence="4" id="KW-0010">Activator</keyword>
<dbReference type="GO" id="GO:0005634">
    <property type="term" value="C:nucleus"/>
    <property type="evidence" value="ECO:0007669"/>
    <property type="project" value="TreeGrafter"/>
</dbReference>
<dbReference type="GO" id="GO:0000981">
    <property type="term" value="F:DNA-binding transcription factor activity, RNA polymerase II-specific"/>
    <property type="evidence" value="ECO:0007669"/>
    <property type="project" value="TreeGrafter"/>
</dbReference>
<dbReference type="PANTHER" id="PTHR24411">
    <property type="entry name" value="NUCLEAR FACTOR ERYTHROID 2-RELATED FACTOR"/>
    <property type="match status" value="1"/>
</dbReference>
<dbReference type="GO" id="GO:0034599">
    <property type="term" value="P:cellular response to oxidative stress"/>
    <property type="evidence" value="ECO:0007669"/>
    <property type="project" value="TreeGrafter"/>
</dbReference>
<organism evidence="9 10">
    <name type="scientific">Albula goreensis</name>
    <dbReference type="NCBI Taxonomy" id="1534307"/>
    <lineage>
        <taxon>Eukaryota</taxon>
        <taxon>Metazoa</taxon>
        <taxon>Chordata</taxon>
        <taxon>Craniata</taxon>
        <taxon>Vertebrata</taxon>
        <taxon>Euteleostomi</taxon>
        <taxon>Actinopterygii</taxon>
        <taxon>Neopterygii</taxon>
        <taxon>Teleostei</taxon>
        <taxon>Albuliformes</taxon>
        <taxon>Albulidae</taxon>
        <taxon>Albula</taxon>
    </lineage>
</organism>
<dbReference type="InterPro" id="IPR008917">
    <property type="entry name" value="TF_DNA-bd_sf"/>
</dbReference>
<evidence type="ECO:0000256" key="5">
    <source>
        <dbReference type="ARBA" id="ARBA00023163"/>
    </source>
</evidence>
<accession>A0A8T3DUL3</accession>
<evidence type="ECO:0000256" key="7">
    <source>
        <dbReference type="SAM" id="Coils"/>
    </source>
</evidence>
<dbReference type="SUPFAM" id="SSF57959">
    <property type="entry name" value="Leucine zipper domain"/>
    <property type="match status" value="1"/>
</dbReference>
<dbReference type="InterPro" id="IPR046347">
    <property type="entry name" value="bZIP_sf"/>
</dbReference>
<evidence type="ECO:0000313" key="10">
    <source>
        <dbReference type="Proteomes" id="UP000829720"/>
    </source>
</evidence>
<sequence length="592" mass="66754">MIDLPKCQQSLQDMELTDILWKQDIDLGAGREAFDLCHRQKENELQKQKELEREKQQQLQREREITLMAQQQLDEETGEFVSHTLPSIETPATALPHAASQNVDFTEEDGQAHLFYDCMQLLADTFPLVEAIEAESSFLNHSISFPADISPDMIPSHQVPPAQAPMLLTLQPPKKTPPDLEQTWVELLSISELQQCMNMQMDDMLEPAAYSTIGPTKVQEPNNFTDVQNITDTVAANILSPENLSTFEGILTSVLPPDSLIQTTLKPLELSTTIIKDERCDMNHSDFRSKSEIVSSAASSVHRGSPMAKVPKEMPLKSIQDFKCNLKETYASNTAEAMVEIADSGLSLDASKKLNNSRNIEKKLGNRDSDTDEMEIKPQSTAFQADVHKAHSSVTFTRTQVKGTKARQPKVDLGMKGSTYSPLSKDKYKKSTVSHLSRDEQQVTALEIPISMDMIINLPVEEFNKMMSKEQLSEAQLALVRDIRRRGKNKVAAQNCRKRKGESVVHLEHELDSLKEKQDHLLRERAETRSSLQDVKQKLNSLNQEVFSLLRDKEGQPYSPKEYSLQQTLDGNVYLVPCTKITLVMNSSKQQF</sequence>
<dbReference type="InterPro" id="IPR004827">
    <property type="entry name" value="bZIP"/>
</dbReference>
<dbReference type="Gene3D" id="1.10.880.10">
    <property type="entry name" value="Transcription factor, Skn-1-like, DNA-binding domain"/>
    <property type="match status" value="1"/>
</dbReference>
<dbReference type="SMART" id="SM00338">
    <property type="entry name" value="BRLZ"/>
    <property type="match status" value="1"/>
</dbReference>
<dbReference type="InterPro" id="IPR004826">
    <property type="entry name" value="bZIP_Maf"/>
</dbReference>
<protein>
    <recommendedName>
        <fullName evidence="8">BZIP domain-containing protein</fullName>
    </recommendedName>
</protein>
<feature type="coiled-coil region" evidence="7">
    <location>
        <begin position="504"/>
        <end position="552"/>
    </location>
</feature>
<dbReference type="SUPFAM" id="SSF47454">
    <property type="entry name" value="A DNA-binding domain in eukaryotic transcription factors"/>
    <property type="match status" value="1"/>
</dbReference>
<evidence type="ECO:0000256" key="3">
    <source>
        <dbReference type="ARBA" id="ARBA00023125"/>
    </source>
</evidence>
<dbReference type="Pfam" id="PF03131">
    <property type="entry name" value="bZIP_Maf"/>
    <property type="match status" value="1"/>
</dbReference>
<feature type="domain" description="BZIP" evidence="8">
    <location>
        <begin position="479"/>
        <end position="542"/>
    </location>
</feature>
<dbReference type="PANTHER" id="PTHR24411:SF3">
    <property type="entry name" value="NUCLEAR FACTOR ERYTHROID 2-RELATED FACTOR 2"/>
    <property type="match status" value="1"/>
</dbReference>
<proteinExistence type="inferred from homology"/>
<feature type="coiled-coil region" evidence="7">
    <location>
        <begin position="37"/>
        <end position="65"/>
    </location>
</feature>
<keyword evidence="2" id="KW-0805">Transcription regulation</keyword>
<dbReference type="AlphaFoldDB" id="A0A8T3DUL3"/>
<dbReference type="CDD" id="cd14720">
    <property type="entry name" value="bZIP_NFE2-like"/>
    <property type="match status" value="1"/>
</dbReference>
<dbReference type="GO" id="GO:0000978">
    <property type="term" value="F:RNA polymerase II cis-regulatory region sequence-specific DNA binding"/>
    <property type="evidence" value="ECO:0007669"/>
    <property type="project" value="InterPro"/>
</dbReference>
<comment type="caution">
    <text evidence="9">The sequence shown here is derived from an EMBL/GenBank/DDBJ whole genome shotgun (WGS) entry which is preliminary data.</text>
</comment>
<evidence type="ECO:0000256" key="4">
    <source>
        <dbReference type="ARBA" id="ARBA00023159"/>
    </source>
</evidence>
<evidence type="ECO:0000313" key="9">
    <source>
        <dbReference type="EMBL" id="KAI1899514.1"/>
    </source>
</evidence>
<comment type="similarity">
    <text evidence="1">Belongs to the bZIP family. CNC subfamily.</text>
</comment>
<name>A0A8T3DUL3_9TELE</name>
<dbReference type="PROSITE" id="PS50217">
    <property type="entry name" value="BZIP"/>
    <property type="match status" value="1"/>
</dbReference>
<reference evidence="9" key="1">
    <citation type="submission" date="2021-01" db="EMBL/GenBank/DDBJ databases">
        <authorList>
            <person name="Zahm M."/>
            <person name="Roques C."/>
            <person name="Cabau C."/>
            <person name="Klopp C."/>
            <person name="Donnadieu C."/>
            <person name="Jouanno E."/>
            <person name="Lampietro C."/>
            <person name="Louis A."/>
            <person name="Herpin A."/>
            <person name="Echchiki A."/>
            <person name="Berthelot C."/>
            <person name="Parey E."/>
            <person name="Roest-Crollius H."/>
            <person name="Braasch I."/>
            <person name="Postlethwait J."/>
            <person name="Bobe J."/>
            <person name="Montfort J."/>
            <person name="Bouchez O."/>
            <person name="Begum T."/>
            <person name="Mejri S."/>
            <person name="Adams A."/>
            <person name="Chen W.-J."/>
            <person name="Guiguen Y."/>
        </authorList>
    </citation>
    <scope>NUCLEOTIDE SEQUENCE</scope>
    <source>
        <tissue evidence="9">Blood</tissue>
    </source>
</reference>
<keyword evidence="5" id="KW-0804">Transcription</keyword>
<keyword evidence="10" id="KW-1185">Reference proteome</keyword>
<evidence type="ECO:0000256" key="2">
    <source>
        <dbReference type="ARBA" id="ARBA00023015"/>
    </source>
</evidence>
<evidence type="ECO:0000256" key="6">
    <source>
        <dbReference type="ARBA" id="ARBA00023242"/>
    </source>
</evidence>
<dbReference type="Proteomes" id="UP000829720">
    <property type="component" value="Unassembled WGS sequence"/>
</dbReference>
<gene>
    <name evidence="9" type="ORF">AGOR_G00062580</name>
</gene>
<keyword evidence="3" id="KW-0238">DNA-binding</keyword>
<evidence type="ECO:0000259" key="8">
    <source>
        <dbReference type="PROSITE" id="PS50217"/>
    </source>
</evidence>